<dbReference type="HOGENOM" id="CLU_2387534_0_0_1"/>
<dbReference type="GeneID" id="18819692"/>
<organism>
    <name type="scientific">Serpula lacrymans var. lacrymans (strain S7.9)</name>
    <name type="common">Dry rot fungus</name>
    <dbReference type="NCBI Taxonomy" id="578457"/>
    <lineage>
        <taxon>Eukaryota</taxon>
        <taxon>Fungi</taxon>
        <taxon>Dikarya</taxon>
        <taxon>Basidiomycota</taxon>
        <taxon>Agaricomycotina</taxon>
        <taxon>Agaricomycetes</taxon>
        <taxon>Agaricomycetidae</taxon>
        <taxon>Boletales</taxon>
        <taxon>Coniophorineae</taxon>
        <taxon>Serpulaceae</taxon>
        <taxon>Serpula</taxon>
    </lineage>
</organism>
<dbReference type="Proteomes" id="UP000008064">
    <property type="component" value="Unassembled WGS sequence"/>
</dbReference>
<proteinExistence type="predicted"/>
<reference evidence="1" key="1">
    <citation type="submission" date="2011-04" db="EMBL/GenBank/DDBJ databases">
        <title>Evolution of plant cell wall degrading machinery underlies the functional diversity of forest fungi.</title>
        <authorList>
            <consortium name="US DOE Joint Genome Institute (JGI-PGF)"/>
            <person name="Eastwood D.C."/>
            <person name="Floudas D."/>
            <person name="Binder M."/>
            <person name="Majcherczyk A."/>
            <person name="Schneider P."/>
            <person name="Aerts A."/>
            <person name="Asiegbu F.O."/>
            <person name="Baker S.E."/>
            <person name="Barry K."/>
            <person name="Bendiksby M."/>
            <person name="Blumentritt M."/>
            <person name="Coutinho P.M."/>
            <person name="Cullen D."/>
            <person name="Cullen D."/>
            <person name="Gathman A."/>
            <person name="Goodell B."/>
            <person name="Henrissat B."/>
            <person name="Ihrmark K."/>
            <person name="Kauserud H."/>
            <person name="Kohler A."/>
            <person name="LaButti K."/>
            <person name="Lapidus A."/>
            <person name="Lavin J.L."/>
            <person name="Lee Y.-H."/>
            <person name="Lindquist E."/>
            <person name="Lilly W."/>
            <person name="Lucas S."/>
            <person name="Morin E."/>
            <person name="Murat C."/>
            <person name="Oguiza J.A."/>
            <person name="Park J."/>
            <person name="Pisabarro A.G."/>
            <person name="Riley R."/>
            <person name="Rosling A."/>
            <person name="Salamov A."/>
            <person name="Schmidt O."/>
            <person name="Schmutz J."/>
            <person name="Skrede I."/>
            <person name="Stenlid J."/>
            <person name="Wiebenga A."/>
            <person name="Xie X."/>
            <person name="Kues U."/>
            <person name="Hibbett D.S."/>
            <person name="Hoffmeister D."/>
            <person name="Hogberg N."/>
            <person name="Martin F."/>
            <person name="Grigoriev I.V."/>
            <person name="Watkinson S.C."/>
        </authorList>
    </citation>
    <scope>NUCLEOTIDE SEQUENCE</scope>
    <source>
        <strain evidence="1">S7.9</strain>
    </source>
</reference>
<name>F8NYR8_SERL9</name>
<dbReference type="KEGG" id="sla:SERLADRAFT_470024"/>
<dbReference type="RefSeq" id="XP_007319501.1">
    <property type="nucleotide sequence ID" value="XM_007319439.1"/>
</dbReference>
<evidence type="ECO:0000313" key="1">
    <source>
        <dbReference type="EMBL" id="EGO23739.1"/>
    </source>
</evidence>
<dbReference type="AlphaFoldDB" id="F8NYR8"/>
<dbReference type="EMBL" id="GL945435">
    <property type="protein sequence ID" value="EGO23739.1"/>
    <property type="molecule type" value="Genomic_DNA"/>
</dbReference>
<protein>
    <submittedName>
        <fullName evidence="1">Uncharacterized protein</fullName>
    </submittedName>
</protein>
<sequence length="94" mass="10463">MTSENPPIGSDVASDGVPRLEEGVKEIRLPPSCSEEERDYVVIIYASTREDAGVEGMVVMVMGEVMGERMVMMRGCGDERMVMMRGCGDEWRSR</sequence>
<gene>
    <name evidence="1" type="ORF">SERLADRAFT_470024</name>
</gene>
<accession>F8NYR8</accession>